<reference evidence="1" key="1">
    <citation type="submission" date="2023-07" db="EMBL/GenBank/DDBJ databases">
        <title>Mycolicibacterium sp. nov., a novel bacterial species.</title>
        <authorList>
            <person name="Cao Y."/>
        </authorList>
    </citation>
    <scope>NUCLEOTIDE SEQUENCE</scope>
    <source>
        <strain evidence="1">KC 300</strain>
    </source>
</reference>
<sequence>MTDVYEIPPIDSATDPIHSPTDLGQRWRALMGPLGFGERLLWVGFVGPDRRLIKALSDVPLGPRPRRRPVDAVFSALTDVLAGMRAGTTVALLLTRPGRGPVSPADREWAALLTRLAAEAGLPIEPIFRANDDALVQVEP</sequence>
<proteinExistence type="predicted"/>
<evidence type="ECO:0000313" key="2">
    <source>
        <dbReference type="Proteomes" id="UP001168823"/>
    </source>
</evidence>
<protein>
    <submittedName>
        <fullName evidence="1">Uncharacterized protein</fullName>
    </submittedName>
</protein>
<dbReference type="EMBL" id="JAUMSQ010000168">
    <property type="protein sequence ID" value="MDO3637983.1"/>
    <property type="molecule type" value="Genomic_DNA"/>
</dbReference>
<evidence type="ECO:0000313" key="1">
    <source>
        <dbReference type="EMBL" id="MDO3637983.1"/>
    </source>
</evidence>
<organism evidence="1 2">
    <name type="scientific">Mycolicibacterium arseniciresistens</name>
    <dbReference type="NCBI Taxonomy" id="3062257"/>
    <lineage>
        <taxon>Bacteria</taxon>
        <taxon>Bacillati</taxon>
        <taxon>Actinomycetota</taxon>
        <taxon>Actinomycetes</taxon>
        <taxon>Mycobacteriales</taxon>
        <taxon>Mycobacteriaceae</taxon>
        <taxon>Mycolicibacterium</taxon>
    </lineage>
</organism>
<gene>
    <name evidence="1" type="ORF">Q2100_19760</name>
</gene>
<dbReference type="RefSeq" id="WP_302915425.1">
    <property type="nucleotide sequence ID" value="NZ_JAUMSQ010000168.1"/>
</dbReference>
<comment type="caution">
    <text evidence="1">The sequence shown here is derived from an EMBL/GenBank/DDBJ whole genome shotgun (WGS) entry which is preliminary data.</text>
</comment>
<dbReference type="Proteomes" id="UP001168823">
    <property type="component" value="Unassembled WGS sequence"/>
</dbReference>
<name>A0ABT8UJL0_9MYCO</name>
<accession>A0ABT8UJL0</accession>
<keyword evidence="2" id="KW-1185">Reference proteome</keyword>